<dbReference type="AlphaFoldDB" id="A0A160MI30"/>
<keyword evidence="1" id="KW-0614">Plasmid</keyword>
<dbReference type="EMBL" id="CP015507">
    <property type="protein sequence ID" value="AND43172.1"/>
    <property type="molecule type" value="Genomic_DNA"/>
</dbReference>
<geneLocation type="plasmid" evidence="2">
    <name>pbo1</name>
</geneLocation>
<protein>
    <submittedName>
        <fullName evidence="1">Uncharacterized protein</fullName>
    </submittedName>
</protein>
<proteinExistence type="predicted"/>
<dbReference type="Proteomes" id="UP000077856">
    <property type="component" value="Plasmid pBO1"/>
</dbReference>
<dbReference type="RefSeq" id="WP_033196465.1">
    <property type="nucleotide sequence ID" value="NZ_CP015507.1"/>
</dbReference>
<dbReference type="eggNOG" id="ENOG5030DPT">
    <property type="taxonomic scope" value="Bacteria"/>
</dbReference>
<dbReference type="KEGG" id="bon:A361_28850"/>
<gene>
    <name evidence="1" type="ORF">A361_28850</name>
</gene>
<accession>A0A160MI30</accession>
<organism evidence="1 2">
    <name type="scientific">Cytobacillus oceanisediminis 2691</name>
    <dbReference type="NCBI Taxonomy" id="1196031"/>
    <lineage>
        <taxon>Bacteria</taxon>
        <taxon>Bacillati</taxon>
        <taxon>Bacillota</taxon>
        <taxon>Bacilli</taxon>
        <taxon>Bacillales</taxon>
        <taxon>Bacillaceae</taxon>
        <taxon>Cytobacillus</taxon>
    </lineage>
</organism>
<evidence type="ECO:0000313" key="1">
    <source>
        <dbReference type="EMBL" id="AND43172.1"/>
    </source>
</evidence>
<reference evidence="1 2" key="1">
    <citation type="submission" date="2016-04" db="EMBL/GenBank/DDBJ databases">
        <title>Complete genome sequence of Bacillus oceanisediminis strain 2691.</title>
        <authorList>
            <person name="Jeong H."/>
            <person name="Kim H.J."/>
            <person name="Lee D.-W."/>
        </authorList>
    </citation>
    <scope>NUCLEOTIDE SEQUENCE [LARGE SCALE GENOMIC DNA]</scope>
    <source>
        <strain evidence="1 2">2691</strain>
        <plasmid evidence="2">pbo1</plasmid>
    </source>
</reference>
<evidence type="ECO:0000313" key="2">
    <source>
        <dbReference type="Proteomes" id="UP000077856"/>
    </source>
</evidence>
<name>A0A160MI30_9BACI</name>
<sequence>MATLIAQKNKAAGAINGEVSSDGLNAMLGDEGDLQSMLIESIKKGKVLKGSTEEWTAEASDRAREILASIGKKKKMGKSPKEQFIAWVNQQVSADSSKNVLIRKAATITSHIADGKVNGFMFTNQILEVDLVEAFGFDCIQDGEIVAYLTEYERAKFAETAEQISIFEVNVEKNTKTKKKRTAAVSGQLAFDLF</sequence>